<dbReference type="GO" id="GO:0016705">
    <property type="term" value="F:oxidoreductase activity, acting on paired donors, with incorporation or reduction of molecular oxygen"/>
    <property type="evidence" value="ECO:0007669"/>
    <property type="project" value="InterPro"/>
</dbReference>
<comment type="similarity">
    <text evidence="2 9">Belongs to the cytochrome P450 family.</text>
</comment>
<dbReference type="InterPro" id="IPR036396">
    <property type="entry name" value="Cyt_P450_sf"/>
</dbReference>
<dbReference type="STRING" id="357750.A0A2S6CMV4"/>
<comment type="cofactor">
    <cofactor evidence="1 8">
        <name>heme</name>
        <dbReference type="ChEBI" id="CHEBI:30413"/>
    </cofactor>
</comment>
<gene>
    <name evidence="11" type="ORF">CBER1_01961</name>
</gene>
<dbReference type="AlphaFoldDB" id="A0A2S6CMV4"/>
<keyword evidence="10" id="KW-0812">Transmembrane</keyword>
<dbReference type="Gene3D" id="1.10.630.10">
    <property type="entry name" value="Cytochrome P450"/>
    <property type="match status" value="2"/>
</dbReference>
<organism evidence="11 12">
    <name type="scientific">Cercospora berteroae</name>
    <dbReference type="NCBI Taxonomy" id="357750"/>
    <lineage>
        <taxon>Eukaryota</taxon>
        <taxon>Fungi</taxon>
        <taxon>Dikarya</taxon>
        <taxon>Ascomycota</taxon>
        <taxon>Pezizomycotina</taxon>
        <taxon>Dothideomycetes</taxon>
        <taxon>Dothideomycetidae</taxon>
        <taxon>Mycosphaerellales</taxon>
        <taxon>Mycosphaerellaceae</taxon>
        <taxon>Cercospora</taxon>
    </lineage>
</organism>
<keyword evidence="3 8" id="KW-0349">Heme</keyword>
<proteinExistence type="inferred from homology"/>
<evidence type="ECO:0008006" key="13">
    <source>
        <dbReference type="Google" id="ProtNLM"/>
    </source>
</evidence>
<dbReference type="PANTHER" id="PTHR46206">
    <property type="entry name" value="CYTOCHROME P450"/>
    <property type="match status" value="1"/>
</dbReference>
<keyword evidence="4 8" id="KW-0479">Metal-binding</keyword>
<evidence type="ECO:0000256" key="8">
    <source>
        <dbReference type="PIRSR" id="PIRSR602403-1"/>
    </source>
</evidence>
<keyword evidence="12" id="KW-1185">Reference proteome</keyword>
<evidence type="ECO:0000256" key="10">
    <source>
        <dbReference type="SAM" id="Phobius"/>
    </source>
</evidence>
<dbReference type="PRINTS" id="PR00465">
    <property type="entry name" value="EP450IV"/>
</dbReference>
<keyword evidence="7 9" id="KW-0503">Monooxygenase</keyword>
<feature type="binding site" description="axial binding residue" evidence="8">
    <location>
        <position position="628"/>
    </location>
    <ligand>
        <name>heme</name>
        <dbReference type="ChEBI" id="CHEBI:30413"/>
    </ligand>
    <ligandPart>
        <name>Fe</name>
        <dbReference type="ChEBI" id="CHEBI:18248"/>
    </ligandPart>
</feature>
<keyword evidence="5 9" id="KW-0560">Oxidoreductase</keyword>
<accession>A0A2S6CMV4</accession>
<dbReference type="CDD" id="cd11041">
    <property type="entry name" value="CYP503A1-like"/>
    <property type="match status" value="1"/>
</dbReference>
<evidence type="ECO:0000256" key="7">
    <source>
        <dbReference type="ARBA" id="ARBA00023033"/>
    </source>
</evidence>
<dbReference type="InterPro" id="IPR017972">
    <property type="entry name" value="Cyt_P450_CS"/>
</dbReference>
<dbReference type="EMBL" id="PNEN01000157">
    <property type="protein sequence ID" value="PPJ61049.1"/>
    <property type="molecule type" value="Genomic_DNA"/>
</dbReference>
<evidence type="ECO:0000256" key="6">
    <source>
        <dbReference type="ARBA" id="ARBA00023004"/>
    </source>
</evidence>
<dbReference type="GO" id="GO:0004497">
    <property type="term" value="F:monooxygenase activity"/>
    <property type="evidence" value="ECO:0007669"/>
    <property type="project" value="UniProtKB-KW"/>
</dbReference>
<protein>
    <recommendedName>
        <fullName evidence="13">Cytochrome P450 monooxygenase</fullName>
    </recommendedName>
</protein>
<dbReference type="PANTHER" id="PTHR46206:SF2">
    <property type="entry name" value="CYTOCHROME P450 MONOOXYGENASE AUSG-RELATED"/>
    <property type="match status" value="1"/>
</dbReference>
<keyword evidence="10" id="KW-0472">Membrane</keyword>
<dbReference type="Pfam" id="PF00067">
    <property type="entry name" value="p450"/>
    <property type="match status" value="2"/>
</dbReference>
<evidence type="ECO:0000256" key="3">
    <source>
        <dbReference type="ARBA" id="ARBA00022617"/>
    </source>
</evidence>
<dbReference type="PROSITE" id="PS00086">
    <property type="entry name" value="CYTOCHROME_P450"/>
    <property type="match status" value="2"/>
</dbReference>
<comment type="caution">
    <text evidence="11">The sequence shown here is derived from an EMBL/GenBank/DDBJ whole genome shotgun (WGS) entry which is preliminary data.</text>
</comment>
<reference evidence="12" key="1">
    <citation type="journal article" date="2017" name="bioRxiv">
        <title>Conservation of a gene cluster reveals novel cercosporin biosynthetic mechanisms and extends production to the genus Colletotrichum.</title>
        <authorList>
            <person name="de Jonge R."/>
            <person name="Ebert M.K."/>
            <person name="Huitt-Roehl C.R."/>
            <person name="Pal P."/>
            <person name="Suttle J.C."/>
            <person name="Spanner R.E."/>
            <person name="Neubauer J.D."/>
            <person name="Jurick W.M.II."/>
            <person name="Stott K.A."/>
            <person name="Secor G.A."/>
            <person name="Thomma B.P.H.J."/>
            <person name="Van de Peer Y."/>
            <person name="Townsend C.A."/>
            <person name="Bolton M.D."/>
        </authorList>
    </citation>
    <scope>NUCLEOTIDE SEQUENCE [LARGE SCALE GENOMIC DNA]</scope>
    <source>
        <strain evidence="12">CBS538.71</strain>
    </source>
</reference>
<evidence type="ECO:0000313" key="12">
    <source>
        <dbReference type="Proteomes" id="UP000237631"/>
    </source>
</evidence>
<dbReference type="Proteomes" id="UP000237631">
    <property type="component" value="Unassembled WGS sequence"/>
</dbReference>
<feature type="transmembrane region" description="Helical" evidence="10">
    <location>
        <begin position="7"/>
        <end position="25"/>
    </location>
</feature>
<dbReference type="InterPro" id="IPR002403">
    <property type="entry name" value="Cyt_P450_E_grp-IV"/>
</dbReference>
<sequence length="689" mass="77259">MLQKHPLYVYVSFFGLCLVVIIVWSRRRSAAEKYVASLPLVSIDGVDPKQAWATNARAVIEKGLREHSGPFRIMTSTGVKIVVRHQLTEEFTRSRSISGVETLRIDGFADYPGFEAAQVAIGSPLLRSMLVHRLSLSLDIIRKDLRDEIEVATQEILGDSPNWTSRKASTDFSALAARLISRVLVGTPLCHNQQWVDVTNDHTLLSFTAASELRRTHWMLRPVLHCFMDSCRSLRRTATQARSQIANELERRETTECGPIEKLDASSCRSDGLHWLSQEIQESNSKADIAAAVLHLSLIGVQTTTSALSQVRHLGVLVREIATEKVLRQCASFASIHNGLHSSLHEMKQTDSFLNESQRLSMGYLSMNSVALHDVTFSDGTKIAKGACCVLESKLLDDKTYPSPLEFDPNRFSQTYAKPQQPALPKPSFVATSVEHLGFGFGLRTCPGRFLAADIMKMLLAYLVLHYDWQLDPSEDYPMTMEIESMMILHPEARMKAVQHMCQHKTFIEPLRKEIVTVIGEHGWTKAGLYHLKLMDDFLKESLRITQGRLAMARVCTLETVFADGSVVPKGAGCMIEANFQDSTLYPQPEFDLTRFARLREREGKAQSWQYVSTSVRDLAFGYGIHTCPGRFFAANVVKIALAHLLLKYDWSLGDDAGADSGLETESIRLIDPEMRVRFKKAARTQSPL</sequence>
<evidence type="ECO:0000256" key="1">
    <source>
        <dbReference type="ARBA" id="ARBA00001971"/>
    </source>
</evidence>
<evidence type="ECO:0000256" key="5">
    <source>
        <dbReference type="ARBA" id="ARBA00023002"/>
    </source>
</evidence>
<dbReference type="OrthoDB" id="1844152at2759"/>
<evidence type="ECO:0000256" key="9">
    <source>
        <dbReference type="RuleBase" id="RU000461"/>
    </source>
</evidence>
<evidence type="ECO:0000256" key="4">
    <source>
        <dbReference type="ARBA" id="ARBA00022723"/>
    </source>
</evidence>
<keyword evidence="6 8" id="KW-0408">Iron</keyword>
<dbReference type="GO" id="GO:0020037">
    <property type="term" value="F:heme binding"/>
    <property type="evidence" value="ECO:0007669"/>
    <property type="project" value="InterPro"/>
</dbReference>
<dbReference type="SUPFAM" id="SSF48264">
    <property type="entry name" value="Cytochrome P450"/>
    <property type="match status" value="2"/>
</dbReference>
<dbReference type="InterPro" id="IPR001128">
    <property type="entry name" value="Cyt_P450"/>
</dbReference>
<name>A0A2S6CMV4_9PEZI</name>
<dbReference type="GO" id="GO:0005506">
    <property type="term" value="F:iron ion binding"/>
    <property type="evidence" value="ECO:0007669"/>
    <property type="project" value="InterPro"/>
</dbReference>
<evidence type="ECO:0000313" key="11">
    <source>
        <dbReference type="EMBL" id="PPJ61049.1"/>
    </source>
</evidence>
<keyword evidence="10" id="KW-1133">Transmembrane helix</keyword>
<evidence type="ECO:0000256" key="2">
    <source>
        <dbReference type="ARBA" id="ARBA00010617"/>
    </source>
</evidence>